<keyword evidence="2" id="KW-1185">Reference proteome</keyword>
<dbReference type="STRING" id="375175.AYR53_11685"/>
<dbReference type="EMBL" id="CP014873">
    <property type="protein sequence ID" value="ANK63374.1"/>
    <property type="molecule type" value="Genomic_DNA"/>
</dbReference>
<protein>
    <submittedName>
        <fullName evidence="1">Uncharacterized protein</fullName>
    </submittedName>
</protein>
<dbReference type="GeneID" id="42982923"/>
<dbReference type="OrthoDB" id="2301896at2"/>
<evidence type="ECO:0000313" key="2">
    <source>
        <dbReference type="Proteomes" id="UP000078582"/>
    </source>
</evidence>
<organism evidence="1 2">
    <name type="scientific">Loigolactobacillus backii</name>
    <dbReference type="NCBI Taxonomy" id="375175"/>
    <lineage>
        <taxon>Bacteria</taxon>
        <taxon>Bacillati</taxon>
        <taxon>Bacillota</taxon>
        <taxon>Bacilli</taxon>
        <taxon>Lactobacillales</taxon>
        <taxon>Lactobacillaceae</taxon>
        <taxon>Loigolactobacillus</taxon>
    </lineage>
</organism>
<proteinExistence type="predicted"/>
<dbReference type="InterPro" id="IPR006524">
    <property type="entry name" value="ArpU-like"/>
</dbReference>
<dbReference type="AlphaFoldDB" id="A0A192H3I5"/>
<dbReference type="NCBIfam" id="TIGR01637">
    <property type="entry name" value="phage_arpU"/>
    <property type="match status" value="1"/>
</dbReference>
<evidence type="ECO:0000313" key="1">
    <source>
        <dbReference type="EMBL" id="ANK63374.1"/>
    </source>
</evidence>
<accession>A0A192H3I5</accession>
<gene>
    <name evidence="1" type="ORF">AYR53_11685</name>
</gene>
<dbReference type="RefSeq" id="WP_068280173.1">
    <property type="nucleotide sequence ID" value="NZ_CP014873.1"/>
</dbReference>
<name>A0A192H3I5_9LACO</name>
<reference evidence="1 2" key="1">
    <citation type="submission" date="2016-03" db="EMBL/GenBank/DDBJ databases">
        <title>Pediococcus and Lactobacillus from brewery environment - whole genome sequencing and assembly.</title>
        <authorList>
            <person name="Behr J."/>
            <person name="Geissler A.J."/>
            <person name="Vogel R.F."/>
        </authorList>
    </citation>
    <scope>NUCLEOTIDE SEQUENCE [LARGE SCALE GENOMIC DNA]</scope>
    <source>
        <strain evidence="1 2">TMW 1.1989</strain>
    </source>
</reference>
<sequence>MILDNLDRDATCARAKKLLRSYHSLRRIAGRKLTVLQSPKMDGMPRSQSVDNNNEHRIQERLIAAEEVPAIQRAVASLNKDSQTIINGQYIHGSLSNVEMAQQLGFISDDSGYYRQKKDALVAFAEAFEYEELLVF</sequence>
<dbReference type="Proteomes" id="UP000078582">
    <property type="component" value="Chromosome"/>
</dbReference>